<comment type="pathway">
    <text evidence="1">Cofactor biosynthesis; adenosylcobalamin biosynthesis.</text>
</comment>
<dbReference type="PANTHER" id="PTHR36925">
    <property type="entry name" value="COBALT-PRECORRIN-6A REDUCTASE"/>
    <property type="match status" value="1"/>
</dbReference>
<proteinExistence type="predicted"/>
<protein>
    <submittedName>
        <fullName evidence="4">Cobalt-precorrin-6A reductase</fullName>
        <ecNumber evidence="4">1.3.1.106</ecNumber>
    </submittedName>
</protein>
<comment type="caution">
    <text evidence="4">The sequence shown here is derived from an EMBL/GenBank/DDBJ whole genome shotgun (WGS) entry which is preliminary data.</text>
</comment>
<sequence>MKHVLILGGTADARHLATELLAERPELKVTSSLAGRVSRPRLPGGGVRVGGFGGAAGLASWLRAHRVDALVDATHPFAATMSRNAAHAAADTDVPLLAVRRPPWRPEAGDRWHEVESLAQAASLLPELGRRAFLTTGRGELRPFRDRAPLLWYLIRSVDAPDPADCPPHHQLLLSRGPFTLEHERARLADHHIDVLVTKNSGGSATAPKLLAARERGIPVVLLRRPPAPEDVPTAPDVQEALRLLLAR</sequence>
<dbReference type="Proteomes" id="UP000694501">
    <property type="component" value="Unassembled WGS sequence"/>
</dbReference>
<reference evidence="4" key="1">
    <citation type="submission" date="2021-06" db="EMBL/GenBank/DDBJ databases">
        <title>Sequencing of actinobacteria type strains.</title>
        <authorList>
            <person name="Nguyen G.-S."/>
            <person name="Wentzel A."/>
        </authorList>
    </citation>
    <scope>NUCLEOTIDE SEQUENCE</scope>
    <source>
        <strain evidence="4">P38-E01</strain>
    </source>
</reference>
<dbReference type="RefSeq" id="WP_211043415.1">
    <property type="nucleotide sequence ID" value="NZ_JAELVF020000001.1"/>
</dbReference>
<evidence type="ECO:0000256" key="3">
    <source>
        <dbReference type="ARBA" id="ARBA00023002"/>
    </source>
</evidence>
<dbReference type="AlphaFoldDB" id="A0A949N1N3"/>
<dbReference type="PANTHER" id="PTHR36925:SF1">
    <property type="entry name" value="COBALT-PRECORRIN-6A REDUCTASE"/>
    <property type="match status" value="1"/>
</dbReference>
<keyword evidence="5" id="KW-1185">Reference proteome</keyword>
<dbReference type="InterPro" id="IPR003723">
    <property type="entry name" value="Precorrin-6x_reduct"/>
</dbReference>
<dbReference type="EMBL" id="JAELVF020000001">
    <property type="protein sequence ID" value="MBU7598025.1"/>
    <property type="molecule type" value="Genomic_DNA"/>
</dbReference>
<evidence type="ECO:0000313" key="5">
    <source>
        <dbReference type="Proteomes" id="UP000694501"/>
    </source>
</evidence>
<dbReference type="NCBIfam" id="NF005968">
    <property type="entry name" value="PRK08057.1-2"/>
    <property type="match status" value="1"/>
</dbReference>
<evidence type="ECO:0000256" key="1">
    <source>
        <dbReference type="ARBA" id="ARBA00004953"/>
    </source>
</evidence>
<keyword evidence="3 4" id="KW-0560">Oxidoreductase</keyword>
<evidence type="ECO:0000256" key="2">
    <source>
        <dbReference type="ARBA" id="ARBA00022573"/>
    </source>
</evidence>
<gene>
    <name evidence="4" type="ORF">JGS22_010480</name>
</gene>
<organism evidence="4 5">
    <name type="scientific">Streptomyces tardus</name>
    <dbReference type="NCBI Taxonomy" id="2780544"/>
    <lineage>
        <taxon>Bacteria</taxon>
        <taxon>Bacillati</taxon>
        <taxon>Actinomycetota</taxon>
        <taxon>Actinomycetes</taxon>
        <taxon>Kitasatosporales</taxon>
        <taxon>Streptomycetaceae</taxon>
        <taxon>Streptomyces</taxon>
    </lineage>
</organism>
<dbReference type="PROSITE" id="PS51014">
    <property type="entry name" value="COBK_CBIJ"/>
    <property type="match status" value="1"/>
</dbReference>
<evidence type="ECO:0000313" key="4">
    <source>
        <dbReference type="EMBL" id="MBU7598025.1"/>
    </source>
</evidence>
<dbReference type="GO" id="GO:0009236">
    <property type="term" value="P:cobalamin biosynthetic process"/>
    <property type="evidence" value="ECO:0007669"/>
    <property type="project" value="UniProtKB-KW"/>
</dbReference>
<dbReference type="GO" id="GO:0016994">
    <property type="term" value="F:precorrin-6A reductase activity"/>
    <property type="evidence" value="ECO:0007669"/>
    <property type="project" value="InterPro"/>
</dbReference>
<name>A0A949N1N3_9ACTN</name>
<dbReference type="NCBIfam" id="TIGR00715">
    <property type="entry name" value="precor6x_red"/>
    <property type="match status" value="1"/>
</dbReference>
<keyword evidence="2" id="KW-0169">Cobalamin biosynthesis</keyword>
<dbReference type="Pfam" id="PF02571">
    <property type="entry name" value="CbiJ"/>
    <property type="match status" value="1"/>
</dbReference>
<dbReference type="EC" id="1.3.1.106" evidence="4"/>
<accession>A0A949N1N3</accession>